<proteinExistence type="predicted"/>
<comment type="caution">
    <text evidence="3">The sequence shown here is derived from an EMBL/GenBank/DDBJ whole genome shotgun (WGS) entry which is preliminary data.</text>
</comment>
<evidence type="ECO:0000313" key="4">
    <source>
        <dbReference type="Proteomes" id="UP000470772"/>
    </source>
</evidence>
<keyword evidence="1" id="KW-1133">Transmembrane helix</keyword>
<reference evidence="3 4" key="1">
    <citation type="submission" date="2019-10" db="EMBL/GenBank/DDBJ databases">
        <title>Sequencing and Assembly of Multiple Reported Metal-Biooxidizing Members of the Extremely Thermoacidophilic Archaeal Family Sulfolobaceae.</title>
        <authorList>
            <person name="Counts J.A."/>
            <person name="Kelly R.M."/>
        </authorList>
    </citation>
    <scope>NUCLEOTIDE SEQUENCE [LARGE SCALE GENOMIC DNA]</scope>
    <source>
        <strain evidence="3 4">DSM 6482</strain>
    </source>
</reference>
<feature type="transmembrane region" description="Helical" evidence="1">
    <location>
        <begin position="153"/>
        <end position="173"/>
    </location>
</feature>
<dbReference type="InterPro" id="IPR000835">
    <property type="entry name" value="HTH_MarR-typ"/>
</dbReference>
<accession>A0A6A9QJT7</accession>
<dbReference type="Proteomes" id="UP000470772">
    <property type="component" value="Unassembled WGS sequence"/>
</dbReference>
<gene>
    <name evidence="3" type="ORF">GC250_07425</name>
</gene>
<sequence>MLKTLLIIIFIMIFMLTFNVNSSTLILYYNGTVISHVVDQKCESLVGNNISDLVVYGSKYNISNNKIYFYNITNITIKYETHFQPGVVDVKEPYVMNITVIIPDNFTLNYVDPSPSSFQVVGKNYYIQFNSSNITLLYSSIISTKSKENSLSLFYILIFIIITVNILFGYLIYKERKVIRIKKNQDISTEIESGTEVELPEDPHLNDRDIMVLEAIKKGNITLSDIVKYTKLPKTTTYRRIKKLISLGYIKEVKKDGRIFYIIDDKK</sequence>
<dbReference type="SUPFAM" id="SSF46785">
    <property type="entry name" value="Winged helix' DNA-binding domain"/>
    <property type="match status" value="1"/>
</dbReference>
<dbReference type="Gene3D" id="1.10.10.10">
    <property type="entry name" value="Winged helix-like DNA-binding domain superfamily/Winged helix DNA-binding domain"/>
    <property type="match status" value="1"/>
</dbReference>
<feature type="domain" description="HTH marR-type" evidence="2">
    <location>
        <begin position="205"/>
        <end position="259"/>
    </location>
</feature>
<evidence type="ECO:0000259" key="2">
    <source>
        <dbReference type="Pfam" id="PF12802"/>
    </source>
</evidence>
<dbReference type="InterPro" id="IPR036390">
    <property type="entry name" value="WH_DNA-bd_sf"/>
</dbReference>
<dbReference type="EMBL" id="WGGD01000005">
    <property type="protein sequence ID" value="MUN29266.1"/>
    <property type="molecule type" value="Genomic_DNA"/>
</dbReference>
<evidence type="ECO:0000313" key="3">
    <source>
        <dbReference type="EMBL" id="MUN29266.1"/>
    </source>
</evidence>
<organism evidence="3 4">
    <name type="scientific">Sulfuracidifex metallicus DSM 6482 = JCM 9184</name>
    <dbReference type="NCBI Taxonomy" id="523847"/>
    <lineage>
        <taxon>Archaea</taxon>
        <taxon>Thermoproteota</taxon>
        <taxon>Thermoprotei</taxon>
        <taxon>Sulfolobales</taxon>
        <taxon>Sulfolobaceae</taxon>
        <taxon>Sulfuracidifex</taxon>
    </lineage>
</organism>
<dbReference type="AlphaFoldDB" id="A0A6A9QJT7"/>
<dbReference type="InterPro" id="IPR011991">
    <property type="entry name" value="ArsR-like_HTH"/>
</dbReference>
<evidence type="ECO:0000256" key="1">
    <source>
        <dbReference type="SAM" id="Phobius"/>
    </source>
</evidence>
<dbReference type="RefSeq" id="WP_083476904.1">
    <property type="nucleotide sequence ID" value="NZ_BBBY01000003.1"/>
</dbReference>
<name>A0A6A9QJT7_SULME</name>
<dbReference type="InterPro" id="IPR036388">
    <property type="entry name" value="WH-like_DNA-bd_sf"/>
</dbReference>
<dbReference type="CDD" id="cd00090">
    <property type="entry name" value="HTH_ARSR"/>
    <property type="match status" value="1"/>
</dbReference>
<dbReference type="GO" id="GO:0003700">
    <property type="term" value="F:DNA-binding transcription factor activity"/>
    <property type="evidence" value="ECO:0007669"/>
    <property type="project" value="InterPro"/>
</dbReference>
<keyword evidence="1" id="KW-0812">Transmembrane</keyword>
<protein>
    <submittedName>
        <fullName evidence="3">Helix-turn-helix domain-containing protein</fullName>
    </submittedName>
</protein>
<dbReference type="Pfam" id="PF12802">
    <property type="entry name" value="MarR_2"/>
    <property type="match status" value="1"/>
</dbReference>
<dbReference type="OrthoDB" id="46229at2157"/>
<keyword evidence="1" id="KW-0472">Membrane</keyword>
<keyword evidence="4" id="KW-1185">Reference proteome</keyword>